<keyword evidence="2" id="KW-1185">Reference proteome</keyword>
<name>A0A1M6G7H2_9FLAO</name>
<organism evidence="1 2">
    <name type="scientific">Cruoricaptor ignavus</name>
    <dbReference type="NCBI Taxonomy" id="1118202"/>
    <lineage>
        <taxon>Bacteria</taxon>
        <taxon>Pseudomonadati</taxon>
        <taxon>Bacteroidota</taxon>
        <taxon>Flavobacteriia</taxon>
        <taxon>Flavobacteriales</taxon>
        <taxon>Weeksellaceae</taxon>
        <taxon>Cruoricaptor</taxon>
    </lineage>
</organism>
<dbReference type="OrthoDB" id="1258799at2"/>
<accession>A0A1M6G7H2</accession>
<sequence length="149" mass="17022">MNEKQIRQEKSEAELLTENGFKFKAGKREFTIKPLTLGTILHCNKYAVQMKFNLMTDKGDSLYEELNNNIQPILAFISCAILGSNIKIRLFRKMLENHLKKHLKPKDILAIAVAILQMYDLTNFITSIRLLTAETITAPRTSKEPLIDG</sequence>
<proteinExistence type="predicted"/>
<gene>
    <name evidence="1" type="ORF">SAMN05443429_10889</name>
</gene>
<protein>
    <submittedName>
        <fullName evidence="1">Uncharacterized protein</fullName>
    </submittedName>
</protein>
<evidence type="ECO:0000313" key="1">
    <source>
        <dbReference type="EMBL" id="SHJ05951.1"/>
    </source>
</evidence>
<dbReference type="Proteomes" id="UP000184335">
    <property type="component" value="Unassembled WGS sequence"/>
</dbReference>
<dbReference type="STRING" id="1118202.SAMN05443429_10889"/>
<reference evidence="1 2" key="1">
    <citation type="submission" date="2016-11" db="EMBL/GenBank/DDBJ databases">
        <authorList>
            <person name="Jaros S."/>
            <person name="Januszkiewicz K."/>
            <person name="Wedrychowicz H."/>
        </authorList>
    </citation>
    <scope>NUCLEOTIDE SEQUENCE [LARGE SCALE GENOMIC DNA]</scope>
    <source>
        <strain evidence="1 2">DSM 25479</strain>
    </source>
</reference>
<dbReference type="EMBL" id="FQYI01000008">
    <property type="protein sequence ID" value="SHJ05951.1"/>
    <property type="molecule type" value="Genomic_DNA"/>
</dbReference>
<dbReference type="AlphaFoldDB" id="A0A1M6G7H2"/>
<evidence type="ECO:0000313" key="2">
    <source>
        <dbReference type="Proteomes" id="UP000184335"/>
    </source>
</evidence>
<dbReference type="RefSeq" id="WP_073180251.1">
    <property type="nucleotide sequence ID" value="NZ_FQYI01000008.1"/>
</dbReference>